<dbReference type="Proteomes" id="UP000649739">
    <property type="component" value="Unassembled WGS sequence"/>
</dbReference>
<sequence length="121" mass="12956">MTAVDRRTRTAAPASAPGRPALRVLSLGAGVQSSALLVAACHGLVERFDVAVFADTGWEPVAVYAHLLRLERYAAAHRIRVVRVGAGNIRLDALDPAHRFASMPLFTLSPDGKPGMARRQC</sequence>
<evidence type="ECO:0000313" key="2">
    <source>
        <dbReference type="Proteomes" id="UP000649739"/>
    </source>
</evidence>
<comment type="caution">
    <text evidence="1">The sequence shown here is derived from an EMBL/GenBank/DDBJ whole genome shotgun (WGS) entry which is preliminary data.</text>
</comment>
<dbReference type="EMBL" id="BMQB01000003">
    <property type="protein sequence ID" value="GGJ90071.1"/>
    <property type="molecule type" value="Genomic_DNA"/>
</dbReference>
<proteinExistence type="predicted"/>
<reference evidence="1" key="1">
    <citation type="journal article" date="2014" name="Int. J. Syst. Evol. Microbiol.">
        <title>Complete genome sequence of Corynebacterium casei LMG S-19264T (=DSM 44701T), isolated from a smear-ripened cheese.</title>
        <authorList>
            <consortium name="US DOE Joint Genome Institute (JGI-PGF)"/>
            <person name="Walter F."/>
            <person name="Albersmeier A."/>
            <person name="Kalinowski J."/>
            <person name="Ruckert C."/>
        </authorList>
    </citation>
    <scope>NUCLEOTIDE SEQUENCE</scope>
    <source>
        <strain evidence="1">JCM 3090</strain>
    </source>
</reference>
<name>A0A8J3B5S3_9ACTN</name>
<dbReference type="RefSeq" id="WP_189169766.1">
    <property type="nucleotide sequence ID" value="NZ_BMQB01000003.1"/>
</dbReference>
<protein>
    <submittedName>
        <fullName evidence="1">Uncharacterized protein</fullName>
    </submittedName>
</protein>
<keyword evidence="2" id="KW-1185">Reference proteome</keyword>
<dbReference type="AlphaFoldDB" id="A0A8J3B5S3"/>
<organism evidence="1 2">
    <name type="scientific">Pilimelia anulata</name>
    <dbReference type="NCBI Taxonomy" id="53371"/>
    <lineage>
        <taxon>Bacteria</taxon>
        <taxon>Bacillati</taxon>
        <taxon>Actinomycetota</taxon>
        <taxon>Actinomycetes</taxon>
        <taxon>Micromonosporales</taxon>
        <taxon>Micromonosporaceae</taxon>
        <taxon>Pilimelia</taxon>
    </lineage>
</organism>
<accession>A0A8J3B5S3</accession>
<evidence type="ECO:0000313" key="1">
    <source>
        <dbReference type="EMBL" id="GGJ90071.1"/>
    </source>
</evidence>
<gene>
    <name evidence="1" type="ORF">GCM10010123_19900</name>
</gene>
<reference evidence="1" key="2">
    <citation type="submission" date="2020-09" db="EMBL/GenBank/DDBJ databases">
        <authorList>
            <person name="Sun Q."/>
            <person name="Ohkuma M."/>
        </authorList>
    </citation>
    <scope>NUCLEOTIDE SEQUENCE</scope>
    <source>
        <strain evidence="1">JCM 3090</strain>
    </source>
</reference>